<evidence type="ECO:0000259" key="7">
    <source>
        <dbReference type="Pfam" id="PF00487"/>
    </source>
</evidence>
<dbReference type="AlphaFoldDB" id="A0A383VI84"/>
<feature type="transmembrane region" description="Helical" evidence="6">
    <location>
        <begin position="105"/>
        <end position="126"/>
    </location>
</feature>
<keyword evidence="6" id="KW-0812">Transmembrane</keyword>
<dbReference type="CDD" id="cd03507">
    <property type="entry name" value="Delta12-FADS-like"/>
    <property type="match status" value="1"/>
</dbReference>
<proteinExistence type="inferred from homology"/>
<evidence type="ECO:0000259" key="8">
    <source>
        <dbReference type="Pfam" id="PF11960"/>
    </source>
</evidence>
<evidence type="ECO:0008006" key="11">
    <source>
        <dbReference type="Google" id="ProtNLM"/>
    </source>
</evidence>
<dbReference type="GO" id="GO:0016020">
    <property type="term" value="C:membrane"/>
    <property type="evidence" value="ECO:0007669"/>
    <property type="project" value="UniProtKB-SubCell"/>
</dbReference>
<feature type="transmembrane region" description="Helical" evidence="6">
    <location>
        <begin position="241"/>
        <end position="258"/>
    </location>
</feature>
<comment type="similarity">
    <text evidence="3">Belongs to the fatty acid desaturase type 1 family.</text>
</comment>
<dbReference type="GO" id="GO:0006629">
    <property type="term" value="P:lipid metabolic process"/>
    <property type="evidence" value="ECO:0007669"/>
    <property type="project" value="InterPro"/>
</dbReference>
<evidence type="ECO:0000256" key="4">
    <source>
        <dbReference type="ARBA" id="ARBA00023002"/>
    </source>
</evidence>
<dbReference type="EMBL" id="FNXT01000417">
    <property type="protein sequence ID" value="SZX64549.1"/>
    <property type="molecule type" value="Genomic_DNA"/>
</dbReference>
<name>A0A383VI84_TETOB</name>
<feature type="transmembrane region" description="Helical" evidence="6">
    <location>
        <begin position="162"/>
        <end position="182"/>
    </location>
</feature>
<feature type="transmembrane region" description="Helical" evidence="6">
    <location>
        <begin position="41"/>
        <end position="61"/>
    </location>
</feature>
<evidence type="ECO:0000313" key="9">
    <source>
        <dbReference type="EMBL" id="SZX64549.1"/>
    </source>
</evidence>
<organism evidence="9 10">
    <name type="scientific">Tetradesmus obliquus</name>
    <name type="common">Green alga</name>
    <name type="synonym">Acutodesmus obliquus</name>
    <dbReference type="NCBI Taxonomy" id="3088"/>
    <lineage>
        <taxon>Eukaryota</taxon>
        <taxon>Viridiplantae</taxon>
        <taxon>Chlorophyta</taxon>
        <taxon>core chlorophytes</taxon>
        <taxon>Chlorophyceae</taxon>
        <taxon>CS clade</taxon>
        <taxon>Sphaeropleales</taxon>
        <taxon>Scenedesmaceae</taxon>
        <taxon>Tetradesmus</taxon>
    </lineage>
</organism>
<keyword evidence="6" id="KW-1133">Transmembrane helix</keyword>
<dbReference type="InterPro" id="IPR021863">
    <property type="entry name" value="FAS_N"/>
</dbReference>
<comment type="subcellular location">
    <subcellularLocation>
        <location evidence="1">Membrane</location>
    </subcellularLocation>
</comment>
<keyword evidence="10" id="KW-1185">Reference proteome</keyword>
<protein>
    <recommendedName>
        <fullName evidence="11">Fatty acid desaturase domain-containing protein</fullName>
    </recommendedName>
</protein>
<comment type="pathway">
    <text evidence="2">Lipid metabolism.</text>
</comment>
<gene>
    <name evidence="9" type="ORF">BQ4739_LOCUS5056</name>
</gene>
<feature type="domain" description="Fatty acid desaturase N-terminal" evidence="8">
    <location>
        <begin position="13"/>
        <end position="54"/>
    </location>
</feature>
<dbReference type="STRING" id="3088.A0A383VI84"/>
<evidence type="ECO:0000256" key="5">
    <source>
        <dbReference type="ARBA" id="ARBA00023136"/>
    </source>
</evidence>
<feature type="transmembrane region" description="Helical" evidence="6">
    <location>
        <begin position="73"/>
        <end position="93"/>
    </location>
</feature>
<dbReference type="GO" id="GO:0016717">
    <property type="term" value="F:oxidoreductase activity, acting on paired donors, with oxidation of a pair of donors resulting in the reduction of molecular oxygen to two molecules of water"/>
    <property type="evidence" value="ECO:0007669"/>
    <property type="project" value="InterPro"/>
</dbReference>
<keyword evidence="4" id="KW-0560">Oxidoreductase</keyword>
<accession>A0A383VI84</accession>
<evidence type="ECO:0000256" key="2">
    <source>
        <dbReference type="ARBA" id="ARBA00005189"/>
    </source>
</evidence>
<dbReference type="Pfam" id="PF00487">
    <property type="entry name" value="FA_desaturase"/>
    <property type="match status" value="1"/>
</dbReference>
<feature type="domain" description="Fatty acid desaturase" evidence="7">
    <location>
        <begin position="74"/>
        <end position="330"/>
    </location>
</feature>
<dbReference type="PANTHER" id="PTHR32100">
    <property type="entry name" value="OMEGA-6 FATTY ACID DESATURASE, CHLOROPLASTIC"/>
    <property type="match status" value="1"/>
</dbReference>
<dbReference type="Proteomes" id="UP000256970">
    <property type="component" value="Unassembled WGS sequence"/>
</dbReference>
<evidence type="ECO:0000256" key="3">
    <source>
        <dbReference type="ARBA" id="ARBA00009295"/>
    </source>
</evidence>
<evidence type="ECO:0000256" key="1">
    <source>
        <dbReference type="ARBA" id="ARBA00004370"/>
    </source>
</evidence>
<evidence type="ECO:0000313" key="10">
    <source>
        <dbReference type="Proteomes" id="UP000256970"/>
    </source>
</evidence>
<reference evidence="9 10" key="1">
    <citation type="submission" date="2016-10" db="EMBL/GenBank/DDBJ databases">
        <authorList>
            <person name="Cai Z."/>
        </authorList>
    </citation>
    <scope>NUCLEOTIDE SEQUENCE [LARGE SCALE GENOMIC DNA]</scope>
</reference>
<evidence type="ECO:0000256" key="6">
    <source>
        <dbReference type="SAM" id="Phobius"/>
    </source>
</evidence>
<dbReference type="InterPro" id="IPR012171">
    <property type="entry name" value="Fatty_acid_desaturase"/>
</dbReference>
<keyword evidence="5 6" id="KW-0472">Membrane</keyword>
<dbReference type="InterPro" id="IPR005804">
    <property type="entry name" value="FA_desaturase_dom"/>
</dbReference>
<sequence>MASSEPLVCPRPPTEKPEFTIGTLRKAIPAHCFKRSTWRSFSYLLVDLVAVAALYFASTFIDSVAPAWLAYGALWPLYWFWQGAVCTGIWVIAHECGHGAFSDYTWVNDTVGFVMHSALLVPYYSWKHSHRRHHSNTGSLAKDEVFVPTQDEGEAALFKYTWYRAGFLAVQSLLGWPLYLFFNASGREYSRLANHFDPTSPIFSKRERPGIVLSDLGIAAVVYALYRAGLTLGWAWLVKSYVVPYLIVNFWLVTITFLQHTHPNLPHYEDEEWDWLRGALATVDRSYGILDVFFHRIADTHVAHHLFSQIPHYHAQEVTEAIKPILGSYYSKDNRNIIKALWQEIALCHFVSKEPATKAGVVWFQTATKEHLVPATDAAAAGFDADAAAAKGIKAE</sequence>
<dbReference type="Pfam" id="PF11960">
    <property type="entry name" value="DUF3474"/>
    <property type="match status" value="1"/>
</dbReference>